<protein>
    <submittedName>
        <fullName evidence="3">Ribonuclease D</fullName>
    </submittedName>
</protein>
<feature type="domain" description="HRDC" evidence="2">
    <location>
        <begin position="246"/>
        <end position="326"/>
    </location>
</feature>
<evidence type="ECO:0000313" key="3">
    <source>
        <dbReference type="EMBL" id="GEO91813.1"/>
    </source>
</evidence>
<proteinExistence type="predicted"/>
<dbReference type="InterPro" id="IPR041605">
    <property type="entry name" value="Exo_C"/>
</dbReference>
<dbReference type="Pfam" id="PF01612">
    <property type="entry name" value="DNA_pol_A_exo1"/>
    <property type="match status" value="1"/>
</dbReference>
<dbReference type="PANTHER" id="PTHR47649">
    <property type="entry name" value="RIBONUCLEASE D"/>
    <property type="match status" value="1"/>
</dbReference>
<dbReference type="InterPro" id="IPR002562">
    <property type="entry name" value="3'-5'_exonuclease_dom"/>
</dbReference>
<sequence>MTEPAARSAATENPATPVVAGFEDYAIPDSVHLSAPFDGIPPVIGTAAGLERAAAAVAAGTGPAAIDTERASGFRYGQRAFLVQLRREGVGTLLIDPEATGSLAVLGEALSGVEWVLHAATQDLPSLRALDMHPDALFDTELGGRIAGLRRVGLAAMTEELLGYTLAKEHSAVDWSRRPLPTDWLNYAALDVEMLIQLRWALEDVLREGGKLEWALQEFEAVRTAPPAPPRKDPWRRTSGITKVKGRRQLTALRNLWEEREKLAQHKDLSPGRLLPDAALVAAAQAMPRTVPQLLATPGFHGRLAAREGPRWVRAVDEARRATELVPFTVRSEALPPVKAWEAKRPEAAARLKALKPIVARLAEEHGLPTENLLTPEHLRRLCWQPPRSTSDQAVADRLTALGARPWQVELTAPALAAAWRELRARKRAERETAAHHPEHADPGHGGADAGGTADAAPGHGPEGHPGRSGEDRSAG</sequence>
<dbReference type="InterPro" id="IPR044876">
    <property type="entry name" value="HRDC_dom_sf"/>
</dbReference>
<accession>A0ABQ0X546</accession>
<name>A0ABQ0X546_9MICC</name>
<dbReference type="CDD" id="cd06142">
    <property type="entry name" value="RNaseD_exo"/>
    <property type="match status" value="1"/>
</dbReference>
<dbReference type="RefSeq" id="WP_373865624.1">
    <property type="nucleotide sequence ID" value="NZ_BJZR01000022.1"/>
</dbReference>
<dbReference type="InterPro" id="IPR012337">
    <property type="entry name" value="RNaseH-like_sf"/>
</dbReference>
<dbReference type="PANTHER" id="PTHR47649:SF1">
    <property type="entry name" value="RIBONUCLEASE D"/>
    <property type="match status" value="1"/>
</dbReference>
<gene>
    <name evidence="3" type="primary">rnd</name>
    <name evidence="3" type="ORF">KFL01_11190</name>
</gene>
<feature type="compositionally biased region" description="Basic and acidic residues" evidence="1">
    <location>
        <begin position="462"/>
        <end position="476"/>
    </location>
</feature>
<reference evidence="3 4" key="1">
    <citation type="submission" date="2019-07" db="EMBL/GenBank/DDBJ databases">
        <title>Whole genome shotgun sequence of Kocuria flava NBRC 107626.</title>
        <authorList>
            <person name="Hosoyama A."/>
            <person name="Uohara A."/>
            <person name="Ohji S."/>
            <person name="Ichikawa N."/>
        </authorList>
    </citation>
    <scope>NUCLEOTIDE SEQUENCE [LARGE SCALE GENOMIC DNA]</scope>
    <source>
        <strain evidence="3 4">NBRC 107626</strain>
    </source>
</reference>
<dbReference type="Proteomes" id="UP000321155">
    <property type="component" value="Unassembled WGS sequence"/>
</dbReference>
<feature type="compositionally biased region" description="Low complexity" evidence="1">
    <location>
        <begin position="451"/>
        <end position="460"/>
    </location>
</feature>
<dbReference type="InterPro" id="IPR051086">
    <property type="entry name" value="RNase_D-like"/>
</dbReference>
<dbReference type="SMART" id="SM00341">
    <property type="entry name" value="HRDC"/>
    <property type="match status" value="1"/>
</dbReference>
<dbReference type="SUPFAM" id="SSF47819">
    <property type="entry name" value="HRDC-like"/>
    <property type="match status" value="1"/>
</dbReference>
<evidence type="ECO:0000256" key="1">
    <source>
        <dbReference type="SAM" id="MobiDB-lite"/>
    </source>
</evidence>
<dbReference type="SUPFAM" id="SSF53098">
    <property type="entry name" value="Ribonuclease H-like"/>
    <property type="match status" value="1"/>
</dbReference>
<dbReference type="SMART" id="SM00474">
    <property type="entry name" value="35EXOc"/>
    <property type="match status" value="1"/>
</dbReference>
<dbReference type="EMBL" id="BJZR01000022">
    <property type="protein sequence ID" value="GEO91813.1"/>
    <property type="molecule type" value="Genomic_DNA"/>
</dbReference>
<dbReference type="Gene3D" id="3.30.420.10">
    <property type="entry name" value="Ribonuclease H-like superfamily/Ribonuclease H"/>
    <property type="match status" value="1"/>
</dbReference>
<feature type="compositionally biased region" description="Basic and acidic residues" evidence="1">
    <location>
        <begin position="429"/>
        <end position="443"/>
    </location>
</feature>
<feature type="region of interest" description="Disordered" evidence="1">
    <location>
        <begin position="427"/>
        <end position="476"/>
    </location>
</feature>
<organism evidence="3 4">
    <name type="scientific">Kocuria flava</name>
    <dbReference type="NCBI Taxonomy" id="446860"/>
    <lineage>
        <taxon>Bacteria</taxon>
        <taxon>Bacillati</taxon>
        <taxon>Actinomycetota</taxon>
        <taxon>Actinomycetes</taxon>
        <taxon>Micrococcales</taxon>
        <taxon>Micrococcaceae</taxon>
        <taxon>Kocuria</taxon>
    </lineage>
</organism>
<comment type="caution">
    <text evidence="3">The sequence shown here is derived from an EMBL/GenBank/DDBJ whole genome shotgun (WGS) entry which is preliminary data.</text>
</comment>
<dbReference type="Pfam" id="PF00570">
    <property type="entry name" value="HRDC"/>
    <property type="match status" value="1"/>
</dbReference>
<dbReference type="Gene3D" id="1.10.150.80">
    <property type="entry name" value="HRDC domain"/>
    <property type="match status" value="2"/>
</dbReference>
<evidence type="ECO:0000259" key="2">
    <source>
        <dbReference type="PROSITE" id="PS50967"/>
    </source>
</evidence>
<dbReference type="PROSITE" id="PS50967">
    <property type="entry name" value="HRDC"/>
    <property type="match status" value="1"/>
</dbReference>
<dbReference type="InterPro" id="IPR010997">
    <property type="entry name" value="HRDC-like_sf"/>
</dbReference>
<dbReference type="Pfam" id="PF18305">
    <property type="entry name" value="DNA_pol_A_exoN"/>
    <property type="match status" value="1"/>
</dbReference>
<dbReference type="InterPro" id="IPR036397">
    <property type="entry name" value="RNaseH_sf"/>
</dbReference>
<dbReference type="InterPro" id="IPR002121">
    <property type="entry name" value="HRDC_dom"/>
</dbReference>
<evidence type="ECO:0000313" key="4">
    <source>
        <dbReference type="Proteomes" id="UP000321155"/>
    </source>
</evidence>
<keyword evidence="4" id="KW-1185">Reference proteome</keyword>